<keyword evidence="3" id="KW-1185">Reference proteome</keyword>
<evidence type="ECO:0000313" key="2">
    <source>
        <dbReference type="EMBL" id="GIO57880.1"/>
    </source>
</evidence>
<evidence type="ECO:0000313" key="3">
    <source>
        <dbReference type="Proteomes" id="UP000676601"/>
    </source>
</evidence>
<dbReference type="Proteomes" id="UP000676601">
    <property type="component" value="Unassembled WGS sequence"/>
</dbReference>
<comment type="caution">
    <text evidence="2">The sequence shown here is derived from an EMBL/GenBank/DDBJ whole genome shotgun (WGS) entry which is preliminary data.</text>
</comment>
<reference evidence="2 3" key="1">
    <citation type="submission" date="2021-03" db="EMBL/GenBank/DDBJ databases">
        <title>Antimicrobial resistance genes in bacteria isolated from Japanese honey, and their potential for conferring macrolide and lincosamide resistance in the American foulbrood pathogen Paenibacillus larvae.</title>
        <authorList>
            <person name="Okamoto M."/>
            <person name="Kumagai M."/>
            <person name="Kanamori H."/>
            <person name="Takamatsu D."/>
        </authorList>
    </citation>
    <scope>NUCLEOTIDE SEQUENCE [LARGE SCALE GENOMIC DNA]</scope>
    <source>
        <strain evidence="2 3">J21TS7</strain>
    </source>
</reference>
<protein>
    <submittedName>
        <fullName evidence="2">Uncharacterized protein</fullName>
    </submittedName>
</protein>
<organism evidence="2 3">
    <name type="scientific">Paenibacillus cineris</name>
    <dbReference type="NCBI Taxonomy" id="237530"/>
    <lineage>
        <taxon>Bacteria</taxon>
        <taxon>Bacillati</taxon>
        <taxon>Bacillota</taxon>
        <taxon>Bacilli</taxon>
        <taxon>Bacillales</taxon>
        <taxon>Paenibacillaceae</taxon>
        <taxon>Paenibacillus</taxon>
    </lineage>
</organism>
<dbReference type="EMBL" id="BORU01000005">
    <property type="protein sequence ID" value="GIO57880.1"/>
    <property type="molecule type" value="Genomic_DNA"/>
</dbReference>
<feature type="region of interest" description="Disordered" evidence="1">
    <location>
        <begin position="1"/>
        <end position="45"/>
    </location>
</feature>
<evidence type="ECO:0000256" key="1">
    <source>
        <dbReference type="SAM" id="MobiDB-lite"/>
    </source>
</evidence>
<accession>A0ABQ4LND3</accession>
<gene>
    <name evidence="2" type="ORF">J21TS7_61980</name>
</gene>
<feature type="compositionally biased region" description="Basic residues" evidence="1">
    <location>
        <begin position="24"/>
        <end position="45"/>
    </location>
</feature>
<sequence>MEQSKKKAPITQKKKKSTLPEKKKTAKKKTAIKRIRQKKLYQRRKRKKWRYMLRSLSIRNKKKNKTKDDPPLTLASIFSLPGLPPYEEEIWNPILRSLQANSIDYKIPDMSIIQPLSGVS</sequence>
<name>A0ABQ4LND3_9BACL</name>
<proteinExistence type="predicted"/>
<feature type="compositionally biased region" description="Basic residues" evidence="1">
    <location>
        <begin position="1"/>
        <end position="17"/>
    </location>
</feature>